<organism evidence="9 10">
    <name type="scientific">Stereocaulon virgatum</name>
    <dbReference type="NCBI Taxonomy" id="373712"/>
    <lineage>
        <taxon>Eukaryota</taxon>
        <taxon>Fungi</taxon>
        <taxon>Dikarya</taxon>
        <taxon>Ascomycota</taxon>
        <taxon>Pezizomycotina</taxon>
        <taxon>Lecanoromycetes</taxon>
        <taxon>OSLEUM clade</taxon>
        <taxon>Lecanoromycetidae</taxon>
        <taxon>Lecanorales</taxon>
        <taxon>Lecanorineae</taxon>
        <taxon>Stereocaulaceae</taxon>
        <taxon>Stereocaulon</taxon>
    </lineage>
</organism>
<evidence type="ECO:0000256" key="7">
    <source>
        <dbReference type="RuleBase" id="RU364114"/>
    </source>
</evidence>
<evidence type="ECO:0000313" key="9">
    <source>
        <dbReference type="EMBL" id="KAL2048617.1"/>
    </source>
</evidence>
<dbReference type="InterPro" id="IPR003788">
    <property type="entry name" value="NDUFAF7"/>
</dbReference>
<evidence type="ECO:0000256" key="6">
    <source>
        <dbReference type="ARBA" id="ARBA00048612"/>
    </source>
</evidence>
<accession>A0ABR4AUQ5</accession>
<dbReference type="Proteomes" id="UP001590950">
    <property type="component" value="Unassembled WGS sequence"/>
</dbReference>
<evidence type="ECO:0000256" key="5">
    <source>
        <dbReference type="ARBA" id="ARBA00023128"/>
    </source>
</evidence>
<feature type="compositionally biased region" description="Low complexity" evidence="8">
    <location>
        <begin position="278"/>
        <end position="290"/>
    </location>
</feature>
<name>A0ABR4AUQ5_9LECA</name>
<comment type="function">
    <text evidence="7">Arginine methyltransferase involved in the assembly or stability of mitochondrial NADH:ubiquinone oxidoreductase complex (complex I).</text>
</comment>
<feature type="compositionally biased region" description="Polar residues" evidence="8">
    <location>
        <begin position="238"/>
        <end position="263"/>
    </location>
</feature>
<gene>
    <name evidence="9" type="ORF">N7G274_000529</name>
</gene>
<dbReference type="EC" id="2.1.1.320" evidence="7"/>
<protein>
    <recommendedName>
        <fullName evidence="7">Protein arginine methyltransferase NDUFAF7</fullName>
        <ecNumber evidence="7">2.1.1.320</ecNumber>
    </recommendedName>
</protein>
<evidence type="ECO:0000256" key="3">
    <source>
        <dbReference type="ARBA" id="ARBA00022603"/>
    </source>
</evidence>
<dbReference type="InterPro" id="IPR029063">
    <property type="entry name" value="SAM-dependent_MTases_sf"/>
</dbReference>
<dbReference type="PANTHER" id="PTHR12049">
    <property type="entry name" value="PROTEIN ARGININE METHYLTRANSFERASE NDUFAF7, MITOCHONDRIAL"/>
    <property type="match status" value="1"/>
</dbReference>
<comment type="catalytic activity">
    <reaction evidence="6 7">
        <text>L-arginyl-[protein] + 2 S-adenosyl-L-methionine = N(omega),N(omega)'-dimethyl-L-arginyl-[protein] + 2 S-adenosyl-L-homocysteine + 2 H(+)</text>
        <dbReference type="Rhea" id="RHEA:48108"/>
        <dbReference type="Rhea" id="RHEA-COMP:10532"/>
        <dbReference type="Rhea" id="RHEA-COMP:11992"/>
        <dbReference type="ChEBI" id="CHEBI:15378"/>
        <dbReference type="ChEBI" id="CHEBI:29965"/>
        <dbReference type="ChEBI" id="CHEBI:57856"/>
        <dbReference type="ChEBI" id="CHEBI:59789"/>
        <dbReference type="ChEBI" id="CHEBI:88221"/>
        <dbReference type="EC" id="2.1.1.320"/>
    </reaction>
</comment>
<keyword evidence="4 7" id="KW-0808">Transferase</keyword>
<keyword evidence="5 7" id="KW-0496">Mitochondrion</keyword>
<evidence type="ECO:0000313" key="10">
    <source>
        <dbReference type="Proteomes" id="UP001590950"/>
    </source>
</evidence>
<dbReference type="InterPro" id="IPR038375">
    <property type="entry name" value="NDUFAF7_sf"/>
</dbReference>
<sequence length="518" mass="55441">MSIRAVAGLPGCSRLFARGPLGWKFSTRLRWSSSSARQWSTPLAKNIAEAISATGPISIAAYMRQCLTSSDGGYYTSHTDGKDQFGQKGDFITSPEISQIFGELLGIWLLAEWIAQGKFSSGVEIMEVGPGRGTLMDDMLRTISNFKPLASSIEAVYLVEASPALRDAQKQLLCGDASFKKIDIGFKSTSKYSRLPIVWCEDIRFVPNDATKTPFIFAHEFFDALPIHAFQSVPPNPNEASQILDSPTGSIPLSKPTSQSKQPQWRELVVSPTPPPLKITTSTSSTTATAKSTPDFQLSLSKASNPNSLLLPTLSQRYKALLPTPGSVIEISPESHSYAADFARRIGGSSPTPTAKSSPSTEQPAPESTTKSTPSGAALILDYGPAHTIPTSTLRGIRSHRPVSPFTDPGLVDISADVDFMALAEAALAASPGIEVHGPVEQGFWLESMGIRERGEMLCQALDKTGGDGVEEAKKRVRGAIERLVERGGGSMGRIYKALAIVPERGGKRPVGFGGGMD</sequence>
<feature type="compositionally biased region" description="Polar residues" evidence="8">
    <location>
        <begin position="362"/>
        <end position="375"/>
    </location>
</feature>
<dbReference type="SUPFAM" id="SSF53335">
    <property type="entry name" value="S-adenosyl-L-methionine-dependent methyltransferases"/>
    <property type="match status" value="1"/>
</dbReference>
<evidence type="ECO:0000256" key="8">
    <source>
        <dbReference type="SAM" id="MobiDB-lite"/>
    </source>
</evidence>
<evidence type="ECO:0000256" key="1">
    <source>
        <dbReference type="ARBA" id="ARBA00004173"/>
    </source>
</evidence>
<keyword evidence="3 7" id="KW-0489">Methyltransferase</keyword>
<dbReference type="Gene3D" id="3.40.50.12710">
    <property type="match status" value="1"/>
</dbReference>
<comment type="caution">
    <text evidence="9">The sequence shown here is derived from an EMBL/GenBank/DDBJ whole genome shotgun (WGS) entry which is preliminary data.</text>
</comment>
<reference evidence="9 10" key="1">
    <citation type="submission" date="2024-09" db="EMBL/GenBank/DDBJ databases">
        <title>Rethinking Asexuality: The Enigmatic Case of Functional Sexual Genes in Lepraria (Stereocaulaceae).</title>
        <authorList>
            <person name="Doellman M."/>
            <person name="Sun Y."/>
            <person name="Barcenas-Pena A."/>
            <person name="Lumbsch H.T."/>
            <person name="Grewe F."/>
        </authorList>
    </citation>
    <scope>NUCLEOTIDE SEQUENCE [LARGE SCALE GENOMIC DNA]</scope>
    <source>
        <strain evidence="9 10">Mercado 3170</strain>
    </source>
</reference>
<feature type="compositionally biased region" description="Low complexity" evidence="8">
    <location>
        <begin position="349"/>
        <end position="361"/>
    </location>
</feature>
<evidence type="ECO:0000256" key="2">
    <source>
        <dbReference type="ARBA" id="ARBA00005891"/>
    </source>
</evidence>
<dbReference type="EMBL" id="JBEFKJ010000001">
    <property type="protein sequence ID" value="KAL2048617.1"/>
    <property type="molecule type" value="Genomic_DNA"/>
</dbReference>
<comment type="subcellular location">
    <subcellularLocation>
        <location evidence="1 7">Mitochondrion</location>
    </subcellularLocation>
</comment>
<proteinExistence type="inferred from homology"/>
<comment type="similarity">
    <text evidence="2 7">Belongs to the NDUFAF7 family.</text>
</comment>
<dbReference type="PANTHER" id="PTHR12049:SF7">
    <property type="entry name" value="PROTEIN ARGININE METHYLTRANSFERASE NDUFAF7, MITOCHONDRIAL"/>
    <property type="match status" value="1"/>
</dbReference>
<keyword evidence="10" id="KW-1185">Reference proteome</keyword>
<feature type="region of interest" description="Disordered" evidence="8">
    <location>
        <begin position="236"/>
        <end position="290"/>
    </location>
</feature>
<feature type="region of interest" description="Disordered" evidence="8">
    <location>
        <begin position="344"/>
        <end position="377"/>
    </location>
</feature>
<dbReference type="Pfam" id="PF02636">
    <property type="entry name" value="Methyltransf_28"/>
    <property type="match status" value="1"/>
</dbReference>
<evidence type="ECO:0000256" key="4">
    <source>
        <dbReference type="ARBA" id="ARBA00022679"/>
    </source>
</evidence>